<dbReference type="RefSeq" id="WP_234316817.1">
    <property type="nucleotide sequence ID" value="NZ_JBFADZ010000006.1"/>
</dbReference>
<dbReference type="InterPro" id="IPR045555">
    <property type="entry name" value="VMAP-M0"/>
</dbReference>
<dbReference type="InterPro" id="IPR045431">
    <property type="entry name" value="EAD2"/>
</dbReference>
<feature type="domain" description="vWA-MoxR associated protein C-terminal" evidence="3">
    <location>
        <begin position="221"/>
        <end position="458"/>
    </location>
</feature>
<organism evidence="4 5">
    <name type="scientific">Streptomyces mutomycini</name>
    <dbReference type="NCBI Taxonomy" id="284036"/>
    <lineage>
        <taxon>Bacteria</taxon>
        <taxon>Bacillati</taxon>
        <taxon>Actinomycetota</taxon>
        <taxon>Actinomycetes</taxon>
        <taxon>Kitasatosporales</taxon>
        <taxon>Streptomycetaceae</taxon>
        <taxon>Streptomyces</taxon>
    </lineage>
</organism>
<keyword evidence="5" id="KW-1185">Reference proteome</keyword>
<protein>
    <submittedName>
        <fullName evidence="4">Uncharacterized protein</fullName>
    </submittedName>
</protein>
<dbReference type="Pfam" id="PF19956">
    <property type="entry name" value="EAD2"/>
    <property type="match status" value="1"/>
</dbReference>
<evidence type="ECO:0000313" key="5">
    <source>
        <dbReference type="Proteomes" id="UP001596208"/>
    </source>
</evidence>
<proteinExistence type="predicted"/>
<evidence type="ECO:0000259" key="1">
    <source>
        <dbReference type="Pfam" id="PF19916"/>
    </source>
</evidence>
<reference evidence="5" key="1">
    <citation type="journal article" date="2019" name="Int. J. Syst. Evol. Microbiol.">
        <title>The Global Catalogue of Microorganisms (GCM) 10K type strain sequencing project: providing services to taxonomists for standard genome sequencing and annotation.</title>
        <authorList>
            <consortium name="The Broad Institute Genomics Platform"/>
            <consortium name="The Broad Institute Genome Sequencing Center for Infectious Disease"/>
            <person name="Wu L."/>
            <person name="Ma J."/>
        </authorList>
    </citation>
    <scope>NUCLEOTIDE SEQUENCE [LARGE SCALE GENOMIC DNA]</scope>
    <source>
        <strain evidence="5">CGMCC 4.1721</strain>
    </source>
</reference>
<accession>A0ABW0B7M1</accession>
<evidence type="ECO:0000259" key="3">
    <source>
        <dbReference type="Pfam" id="PF20028"/>
    </source>
</evidence>
<sequence>MTDRDQCAQFIAFAAEQLGAEFTYRRQNPRADMLFFVRDLLRYETGLAALAFTVGVIGGPESSAQLARLSELARSGGAGAMGAPDFTDRSVREIHRLLADVRRVDDGRLHALLNHELGVDIPYGQTPAQRFDHLCGVNTQVDGLPPALVLVEITAFLEQPALREELREWSDAWAREVGPEAVQALGERRRAIAALPTADPEVARCLVVMVEPADDSSADIYVRHWVNAAPGYWEPVAGEVRPTTLDGLADEVERAIGRGQERWAGMPVTESEPTPQVEFVVPFSLMNHDMARLEMGTWSGDPLPISLRYHVHLRSLERMRAAQTDGYLPLWRERWTQLRNAGVAESYRWHGEEGERLDRWRAKLIADPGLTAVILDVPALPGLGLEALVTAIAQGVGLAAWDRRTGSPELSGEVLTLLLAHPPSQIPSKVSALRKKAEGMNRDNWSLGKHLALLWDDPNRLIDCEELTA</sequence>
<dbReference type="InterPro" id="IPR045450">
    <property type="entry name" value="VMAP_C"/>
</dbReference>
<gene>
    <name evidence="4" type="ORF">ACFPRK_21890</name>
</gene>
<dbReference type="Pfam" id="PF19916">
    <property type="entry name" value="VMAP-M0"/>
    <property type="match status" value="1"/>
</dbReference>
<feature type="domain" description="vWA-MoxR associated protein middle region 0" evidence="1">
    <location>
        <begin position="86"/>
        <end position="186"/>
    </location>
</feature>
<evidence type="ECO:0000313" key="4">
    <source>
        <dbReference type="EMBL" id="MFC5173215.1"/>
    </source>
</evidence>
<evidence type="ECO:0000259" key="2">
    <source>
        <dbReference type="Pfam" id="PF19956"/>
    </source>
</evidence>
<dbReference type="Proteomes" id="UP001596208">
    <property type="component" value="Unassembled WGS sequence"/>
</dbReference>
<name>A0ABW0B7M1_9ACTN</name>
<dbReference type="EMBL" id="JBHSKI010000009">
    <property type="protein sequence ID" value="MFC5173215.1"/>
    <property type="molecule type" value="Genomic_DNA"/>
</dbReference>
<feature type="domain" description="Effector-associated" evidence="2">
    <location>
        <begin position="1"/>
        <end position="73"/>
    </location>
</feature>
<comment type="caution">
    <text evidence="4">The sequence shown here is derived from an EMBL/GenBank/DDBJ whole genome shotgun (WGS) entry which is preliminary data.</text>
</comment>
<dbReference type="Pfam" id="PF20028">
    <property type="entry name" value="VMAP-C"/>
    <property type="match status" value="1"/>
</dbReference>